<dbReference type="AlphaFoldDB" id="A0A919X8K7"/>
<dbReference type="EMBL" id="BORP01000001">
    <property type="protein sequence ID" value="GIO26520.1"/>
    <property type="molecule type" value="Genomic_DNA"/>
</dbReference>
<gene>
    <name evidence="1" type="ORF">J43TS3_11310</name>
</gene>
<sequence length="115" mass="13329">MDTTNVAELIVEQGKNTITSMQNLKGKADKQNKERADLFEKFCANEHSFRVYTYMDPKIGQLEVVQSFMKKVEMFGELFTGVNIEFETTVDKTRVTEAFQEAMEAYYILLNTLQH</sequence>
<dbReference type="Proteomes" id="UP000676917">
    <property type="component" value="Unassembled WGS sequence"/>
</dbReference>
<organism evidence="1 2">
    <name type="scientific">Ornithinibacillus bavariensis</name>
    <dbReference type="NCBI Taxonomy" id="545502"/>
    <lineage>
        <taxon>Bacteria</taxon>
        <taxon>Bacillati</taxon>
        <taxon>Bacillota</taxon>
        <taxon>Bacilli</taxon>
        <taxon>Bacillales</taxon>
        <taxon>Bacillaceae</taxon>
        <taxon>Ornithinibacillus</taxon>
    </lineage>
</organism>
<evidence type="ECO:0000313" key="1">
    <source>
        <dbReference type="EMBL" id="GIO26520.1"/>
    </source>
</evidence>
<comment type="caution">
    <text evidence="1">The sequence shown here is derived from an EMBL/GenBank/DDBJ whole genome shotgun (WGS) entry which is preliminary data.</text>
</comment>
<dbReference type="RefSeq" id="WP_212919968.1">
    <property type="nucleotide sequence ID" value="NZ_BORP01000001.1"/>
</dbReference>
<keyword evidence="2" id="KW-1185">Reference proteome</keyword>
<reference evidence="1" key="1">
    <citation type="submission" date="2021-03" db="EMBL/GenBank/DDBJ databases">
        <title>Antimicrobial resistance genes in bacteria isolated from Japanese honey, and their potential for conferring macrolide and lincosamide resistance in the American foulbrood pathogen Paenibacillus larvae.</title>
        <authorList>
            <person name="Okamoto M."/>
            <person name="Kumagai M."/>
            <person name="Kanamori H."/>
            <person name="Takamatsu D."/>
        </authorList>
    </citation>
    <scope>NUCLEOTIDE SEQUENCE</scope>
    <source>
        <strain evidence="1">J43TS3</strain>
    </source>
</reference>
<name>A0A919X8K7_9BACI</name>
<protein>
    <submittedName>
        <fullName evidence="1">Uncharacterized protein</fullName>
    </submittedName>
</protein>
<evidence type="ECO:0000313" key="2">
    <source>
        <dbReference type="Proteomes" id="UP000676917"/>
    </source>
</evidence>
<proteinExistence type="predicted"/>
<accession>A0A919X8K7</accession>